<dbReference type="InterPro" id="IPR023213">
    <property type="entry name" value="CAT-like_dom_sf"/>
</dbReference>
<dbReference type="InterPro" id="IPR001242">
    <property type="entry name" value="Condensation_dom"/>
</dbReference>
<dbReference type="InterPro" id="IPR010071">
    <property type="entry name" value="AA_adenyl_dom"/>
</dbReference>
<keyword evidence="3" id="KW-0596">Phosphopantetheine</keyword>
<dbReference type="InterPro" id="IPR020806">
    <property type="entry name" value="PKS_PP-bd"/>
</dbReference>
<dbReference type="GO" id="GO:0017000">
    <property type="term" value="P:antibiotic biosynthetic process"/>
    <property type="evidence" value="ECO:0007669"/>
    <property type="project" value="UniProtKB-KW"/>
</dbReference>
<dbReference type="SMART" id="SM01294">
    <property type="entry name" value="PKS_PP_betabranch"/>
    <property type="match status" value="1"/>
</dbReference>
<evidence type="ECO:0000256" key="4">
    <source>
        <dbReference type="ARBA" id="ARBA00022553"/>
    </source>
</evidence>
<evidence type="ECO:0000313" key="11">
    <source>
        <dbReference type="Proteomes" id="UP000031526"/>
    </source>
</evidence>
<dbReference type="InterPro" id="IPR009081">
    <property type="entry name" value="PP-bd_ACP"/>
</dbReference>
<dbReference type="RefSeq" id="WP_043445725.1">
    <property type="nucleotide sequence ID" value="NZ_CP009313.1"/>
</dbReference>
<dbReference type="InterPro" id="IPR000873">
    <property type="entry name" value="AMP-dep_synth/lig_dom"/>
</dbReference>
<dbReference type="PANTHER" id="PTHR45527">
    <property type="entry name" value="NONRIBOSOMAL PEPTIDE SYNTHETASE"/>
    <property type="match status" value="1"/>
</dbReference>
<dbReference type="PROSITE" id="PS00012">
    <property type="entry name" value="PHOSPHOPANTETHEINE"/>
    <property type="match status" value="3"/>
</dbReference>
<dbReference type="SUPFAM" id="SSF56801">
    <property type="entry name" value="Acetyl-CoA synthetase-like"/>
    <property type="match status" value="3"/>
</dbReference>
<gene>
    <name evidence="10" type="ORF">CP978_29070</name>
    <name evidence="9" type="ORF">SNOD_28800</name>
</gene>
<proteinExistence type="inferred from homology"/>
<dbReference type="CDD" id="cd19534">
    <property type="entry name" value="E_NRPS"/>
    <property type="match status" value="1"/>
</dbReference>
<dbReference type="Gene3D" id="3.30.559.30">
    <property type="entry name" value="Nonribosomal peptide synthetase, condensation domain"/>
    <property type="match status" value="4"/>
</dbReference>
<evidence type="ECO:0000313" key="9">
    <source>
        <dbReference type="EMBL" id="AJE43576.1"/>
    </source>
</evidence>
<feature type="region of interest" description="Disordered" evidence="7">
    <location>
        <begin position="2492"/>
        <end position="2519"/>
    </location>
</feature>
<dbReference type="Proteomes" id="UP000325763">
    <property type="component" value="Chromosome"/>
</dbReference>
<protein>
    <submittedName>
        <fullName evidence="9">Non-ribosomal peptide synthetase</fullName>
    </submittedName>
</protein>
<dbReference type="Pfam" id="PF00668">
    <property type="entry name" value="Condensation"/>
    <property type="match status" value="4"/>
</dbReference>
<feature type="region of interest" description="Disordered" evidence="7">
    <location>
        <begin position="582"/>
        <end position="607"/>
    </location>
</feature>
<dbReference type="GO" id="GO:0005829">
    <property type="term" value="C:cytosol"/>
    <property type="evidence" value="ECO:0007669"/>
    <property type="project" value="TreeGrafter"/>
</dbReference>
<evidence type="ECO:0000259" key="8">
    <source>
        <dbReference type="PROSITE" id="PS50075"/>
    </source>
</evidence>
<dbReference type="Gene3D" id="1.10.1200.10">
    <property type="entry name" value="ACP-like"/>
    <property type="match status" value="2"/>
</dbReference>
<keyword evidence="4" id="KW-0597">Phosphoprotein</keyword>
<dbReference type="EMBL" id="CP023747">
    <property type="protein sequence ID" value="QEV42078.1"/>
    <property type="molecule type" value="Genomic_DNA"/>
</dbReference>
<reference evidence="9 11" key="2">
    <citation type="journal article" date="2016" name="Appl. Microbiol. Biotechnol.">
        <title>Exploiting the genome sequence of Streptomyces nodosus for enhanced antibiotic production.</title>
        <authorList>
            <person name="Sweeney P."/>
            <person name="Murphy C.D."/>
            <person name="Caffrey P."/>
        </authorList>
    </citation>
    <scope>NUCLEOTIDE SEQUENCE [LARGE SCALE GENOMIC DNA]</scope>
    <source>
        <strain evidence="9 11">ATCC 14899</strain>
    </source>
</reference>
<organism evidence="9 11">
    <name type="scientific">Streptomyces nodosus</name>
    <dbReference type="NCBI Taxonomy" id="40318"/>
    <lineage>
        <taxon>Bacteria</taxon>
        <taxon>Bacillati</taxon>
        <taxon>Actinomycetota</taxon>
        <taxon>Actinomycetes</taxon>
        <taxon>Kitasatosporales</taxon>
        <taxon>Streptomycetaceae</taxon>
        <taxon>Streptomyces</taxon>
    </lineage>
</organism>
<dbReference type="Pfam" id="PF00550">
    <property type="entry name" value="PP-binding"/>
    <property type="match status" value="3"/>
</dbReference>
<keyword evidence="5" id="KW-0677">Repeat</keyword>
<keyword evidence="6" id="KW-0045">Antibiotic biosynthesis</keyword>
<dbReference type="FunFam" id="2.30.38.10:FF:000001">
    <property type="entry name" value="Non-ribosomal peptide synthetase PvdI"/>
    <property type="match status" value="3"/>
</dbReference>
<dbReference type="FunFam" id="3.40.50.980:FF:000001">
    <property type="entry name" value="Non-ribosomal peptide synthetase"/>
    <property type="match status" value="3"/>
</dbReference>
<dbReference type="FunFam" id="3.30.300.30:FF:000010">
    <property type="entry name" value="Enterobactin synthetase component F"/>
    <property type="match status" value="3"/>
</dbReference>
<dbReference type="FunFam" id="3.40.50.12780:FF:000012">
    <property type="entry name" value="Non-ribosomal peptide synthetase"/>
    <property type="match status" value="3"/>
</dbReference>
<dbReference type="SUPFAM" id="SSF53474">
    <property type="entry name" value="alpha/beta-Hydrolases"/>
    <property type="match status" value="1"/>
</dbReference>
<comment type="similarity">
    <text evidence="2">Belongs to the ATP-dependent AMP-binding enzyme family.</text>
</comment>
<dbReference type="Gene3D" id="3.40.50.1820">
    <property type="entry name" value="alpha/beta hydrolase"/>
    <property type="match status" value="1"/>
</dbReference>
<dbReference type="InterPro" id="IPR045851">
    <property type="entry name" value="AMP-bd_C_sf"/>
</dbReference>
<dbReference type="Pfam" id="PF00501">
    <property type="entry name" value="AMP-binding"/>
    <property type="match status" value="3"/>
</dbReference>
<dbReference type="Proteomes" id="UP000031526">
    <property type="component" value="Chromosome"/>
</dbReference>
<dbReference type="InterPro" id="IPR001031">
    <property type="entry name" value="Thioesterase"/>
</dbReference>
<feature type="domain" description="Carrier" evidence="8">
    <location>
        <begin position="3551"/>
        <end position="3626"/>
    </location>
</feature>
<comment type="cofactor">
    <cofactor evidence="1">
        <name>pantetheine 4'-phosphate</name>
        <dbReference type="ChEBI" id="CHEBI:47942"/>
    </cofactor>
</comment>
<evidence type="ECO:0000256" key="1">
    <source>
        <dbReference type="ARBA" id="ARBA00001957"/>
    </source>
</evidence>
<dbReference type="CDD" id="cd17652">
    <property type="entry name" value="A_NRPS_CmdD_like"/>
    <property type="match status" value="2"/>
</dbReference>
<dbReference type="SMART" id="SM00823">
    <property type="entry name" value="PKS_PP"/>
    <property type="match status" value="3"/>
</dbReference>
<dbReference type="SUPFAM" id="SSF52777">
    <property type="entry name" value="CoA-dependent acyltransferases"/>
    <property type="match status" value="8"/>
</dbReference>
<dbReference type="CDD" id="cd19540">
    <property type="entry name" value="LCL_NRPS-like"/>
    <property type="match status" value="1"/>
</dbReference>
<evidence type="ECO:0000256" key="2">
    <source>
        <dbReference type="ARBA" id="ARBA00006432"/>
    </source>
</evidence>
<reference evidence="11" key="1">
    <citation type="submission" date="2014-09" db="EMBL/GenBank/DDBJ databases">
        <title>Sequence of the Streptomyces nodosus genome.</title>
        <authorList>
            <person name="Sweeney P."/>
            <person name="Stephens N."/>
            <person name="Murphy C."/>
            <person name="Caffrey P."/>
        </authorList>
    </citation>
    <scope>NUCLEOTIDE SEQUENCE [LARGE SCALE GENOMIC DNA]</scope>
    <source>
        <strain evidence="11">ATCC 14899</strain>
    </source>
</reference>
<dbReference type="NCBIfam" id="TIGR01720">
    <property type="entry name" value="NRPS-para261"/>
    <property type="match status" value="1"/>
</dbReference>
<dbReference type="Gene3D" id="3.30.300.30">
    <property type="match status" value="3"/>
</dbReference>
<dbReference type="CDD" id="cd12116">
    <property type="entry name" value="A_NRPS_Ta1_like"/>
    <property type="match status" value="1"/>
</dbReference>
<accession>A0A0B5DSK7</accession>
<dbReference type="InterPro" id="IPR020845">
    <property type="entry name" value="AMP-binding_CS"/>
</dbReference>
<evidence type="ECO:0000313" key="10">
    <source>
        <dbReference type="EMBL" id="QEV42078.1"/>
    </source>
</evidence>
<dbReference type="PROSITE" id="PS00455">
    <property type="entry name" value="AMP_BINDING"/>
    <property type="match status" value="2"/>
</dbReference>
<dbReference type="PANTHER" id="PTHR45527:SF1">
    <property type="entry name" value="FATTY ACID SYNTHASE"/>
    <property type="match status" value="1"/>
</dbReference>
<dbReference type="OrthoDB" id="2472181at2"/>
<evidence type="ECO:0000256" key="5">
    <source>
        <dbReference type="ARBA" id="ARBA00022737"/>
    </source>
</evidence>
<dbReference type="SUPFAM" id="SSF47336">
    <property type="entry name" value="ACP-like"/>
    <property type="match status" value="3"/>
</dbReference>
<dbReference type="InterPro" id="IPR025110">
    <property type="entry name" value="AMP-bd_C"/>
</dbReference>
<dbReference type="InterPro" id="IPR006162">
    <property type="entry name" value="Ppantetheine_attach_site"/>
</dbReference>
<reference evidence="10 12" key="3">
    <citation type="submission" date="2017-09" db="EMBL/GenBank/DDBJ databases">
        <title>Streptomyces genome completion.</title>
        <authorList>
            <person name="Lee N."/>
            <person name="Cho B.-K."/>
        </authorList>
    </citation>
    <scope>NUCLEOTIDE SEQUENCE [LARGE SCALE GENOMIC DNA]</scope>
    <source>
        <strain evidence="10 12">ATCC 14899</strain>
    </source>
</reference>
<dbReference type="PROSITE" id="PS50075">
    <property type="entry name" value="CARRIER"/>
    <property type="match status" value="3"/>
</dbReference>
<dbReference type="NCBIfam" id="TIGR01733">
    <property type="entry name" value="AA-adenyl-dom"/>
    <property type="match status" value="3"/>
</dbReference>
<dbReference type="GO" id="GO:0043041">
    <property type="term" value="P:amino acid activation for nonribosomal peptide biosynthetic process"/>
    <property type="evidence" value="ECO:0007669"/>
    <property type="project" value="TreeGrafter"/>
</dbReference>
<dbReference type="KEGG" id="snq:CP978_29070"/>
<dbReference type="EMBL" id="CP009313">
    <property type="protein sequence ID" value="AJE43576.1"/>
    <property type="molecule type" value="Genomic_DNA"/>
</dbReference>
<dbReference type="SMART" id="SM00824">
    <property type="entry name" value="PKS_TE"/>
    <property type="match status" value="1"/>
</dbReference>
<dbReference type="InterPro" id="IPR010060">
    <property type="entry name" value="NRPS_synth"/>
</dbReference>
<evidence type="ECO:0000256" key="6">
    <source>
        <dbReference type="ARBA" id="ARBA00023194"/>
    </source>
</evidence>
<dbReference type="HOGENOM" id="CLU_000022_11_3_11"/>
<evidence type="ECO:0000256" key="7">
    <source>
        <dbReference type="SAM" id="MobiDB-lite"/>
    </source>
</evidence>
<dbReference type="GO" id="GO:0003824">
    <property type="term" value="F:catalytic activity"/>
    <property type="evidence" value="ECO:0007669"/>
    <property type="project" value="InterPro"/>
</dbReference>
<dbReference type="FunFam" id="3.30.559.30:FF:000001">
    <property type="entry name" value="Non-ribosomal peptide synthetase"/>
    <property type="match status" value="1"/>
</dbReference>
<dbReference type="Gene3D" id="3.30.559.10">
    <property type="entry name" value="Chloramphenicol acetyltransferase-like domain"/>
    <property type="match status" value="4"/>
</dbReference>
<sequence>MVNQSRIEDLLPLSPLQEGLLFHSQYAQDDEAALDVYTVQIAVDLDGALDTGRLRDAAAALLRRHANLRVGFRRRKNGDPVQVVYREVGLPWSEVDLTEGPADRQEERLAELMAADRVRRFDLRRAPLLRFTLIRLGEDRCRFLMTNHHILLDGWSGPLLMRELFALYSGDELPGVTPYRDYLSWLGRQDRRAALAAWRDALGDVGEPTLVVPDADRGAVVPQDLLVTLPEELSSGLAETARRCGVTLNTVVQAAWGVLLGKLTGRDDVVFGGTVSGRPSAVPGVENMVGSFINTLPVRVSARPSESWARLLERQQRRQVDLLDHHHLTLADAQAQSGVTGELFDTLVVFENYPVEADGLGELAEGLRITGAVGQDATHYPLSLFPAPGRRMRIRLGYRPDLFDRERAQGILDALVGVLTLIHADPEAPVGRAQALPEAERHRLLTEWNDTAVAEGAESLVDAFQRHAALTPDAVAVIDADGEVSYRELDERAGRLARRLAAEGVGPESWVAVALPRGAALLTALLAVLKAGGAYVPLDPEYPADRIGYILDDARPRLLLTDSTVTGLPEVPGVRRILLDESSDDGALGRPPADAPSGTGPTAPVRPANPAYAIYTSGSTGRPKGVVVSRANIANLVADMRNRFGVGAADRLVAVTTVAFDIAALELFVPLSAGAGVVIASRDQVLDPPALGRLITGSGATIMQATPTLWQALVSERPGALAGLRVLVGGEPVPAGLAARLRELAAEVTNVYGPTETTVWSTSALLSDRPGLPPIGRPIANTRVYVLDSALSPTPVGVPGDLYLAGDGVARGYAGRTGLTAERFTADPFGAPGSRMYRTGDVARWADDGRLEFVGRVDDQVKIRGFRVEPGEIEAVLTEHEDISRATVVTRPDESGENRLAAYLVPAPGRTVPAVDVLRAHAATRLPDYMLPAVLVPLDALPLTPNGKVDRAALPAPDFAALVTRQGPRTPQEEILCGLFAEMLNLTSVGVHDNFFELGGHSLHATRVVSRIRSVFEVELPLRELWEAPTVAELVGRIGGAAGARAPLRPSARPAEIPLSHAQRRLWFMNRFEQTSTAHNIVLAVQISGPLDIDALRTAVRDVVARHESLRTVFPDRDGEPRQQILSPDRGCELTVVRTGTEDLDTAIAAASAQSFGLAVETPLRVTLFETGPEAHVLLTVLHHIAGDGWSLDPFSADLARAYTSRAAGEAPDWQPLPVQYADYTLWNYEILGSEDNQDSLIHQQLAFWKDALAELPDELRLPTDRPRPAEADHRADSVLVHLPAELHRDLAALARATGTTLFMVLQAGLASLLSVLGSTSDVVLGSPIAGRTDDALERVVGFFINTLVLRTDLSGDPTFTELLGRVREADLAAYAHQDVPFERLVEVLNPERSLDRHPLFQVSLALQNTPESSMGLTGLDCTVRQVPVKSTQFDLSLSFNESIDREGELQGISGLVEFRLDLFDRSTVEGLGERLVRFLAAVVADPELPVRAVDVLSAPERRRVLVEWNDTARDDVLPVTFPQLFGATVERDPDAVAVMCGTDSLSYRETDRRANRLARVLIDAGVGPERLVALVLPRSVDMVVAQLAVLKAGGAYLPIDPDYPVDRIAYILGDATPALVLSTGDIAERLAGVGGGARWLTVDTDPDVDSSPVSAAALRADHPAYVIYTSGSTGRPKGVVVSHRGLAAFATSCVERFTVEADSRVLLFSSPSFDASVLELCMGVTAGAALIVPPPGPLVGEALAEVLRDHRITHALIPPAALASVPTRAADELTHFQTLIVGGDACPPELLTHWAPGRRMINAYGPTEATVAVSMSTPLVPGGAVPIGSPVINTRAFVLDSWLRPVPVGVAGELYVTSDGLARGYLDRPAPSAERFVAAAFGPPGARMYRTGDIVRWTPEGTLEFVGRTDEQVKIRGFRIELGEIETVLAEDPTVARVVVNAREDEEHRKQLVAYLVPASGSEIDTARLRERVATTLPDHMMPAAFVVLDELPLTAHGKLDRKALPAPEFIASQGSREPRDETERILCGLFAEVLGLSEVGIDDSFFDLGGDSIVSIKLVSRARAAGVEFTARDVFEHKTVARLAAAAGRAGTSSGSRGDTDGVGSVPLLPIIHWMRERGGPIRRFNQTMMVVVPAELGLKRLETALQTVLDHHDALRMRLRRTGGLIWNLDIPPRGELRAADCVHRVDIAGLGREETGTRIGEHVQAAWDRLDPETGAMVQAVWFDAGPGAPGRLLLVVHHLVVDGVSWRILLPDLAQAWAEVAAGRTPELAPVGTSLRTWAQRLTEAAQDAERVGELETWLDVLGDSDPLLTPRPLDPRRDITATARTMSLVLPTELTAALLTTVPAAFHARVNDVLLTAFGAAVARWRQTHDRGDHTGVLIDLEGHGREEIVDGVDLHRTVGWLTSLFPVRVDPGPLDWSEFCAGGPSAGRALKEVKEQLRRLPENGIGYGLLRYLNPQTSMMLAGLPKPQIGFNYLGRFAIAEEETQAAPEEWSPAPESGGLGGGGDTDVPLSHSIDLNAQTQDRAEGPRLIAVWSWADALFTEEEVRELAETWFEALGALVAHVARPSAGGHSPSDLPLVPLTQAQIDMVESADPEQLEDVLPLTPLQEGLLFHAQFDEHSPDVYNIQIAVDVEGGLDAPGLRKAAAGLLHRHANLRAAFRQQGLDRAVQVVRRGVELPWREVDLSGLAPEERDAELAAFMASDRVDRFEVERPPLFRFTLVHLGENRCRFVLTTHHILLDGWSAPLVMRDLFVLYAGGELPTPTPYREYLSWLGRQDRGSALAAWQRVLEGVSEPTLIAPEDSGRRATVPEELLFRVPEKLTTALNAAARRCGVTLNTVVQAAWGVLLGRLTGRDDVVFGGTVSGRPPEIAGVEDMVGLFINTLPVRVRVRPGESWAELLDGLQSRQTELMGHQYLGLPDILRAQGVDQLFDTLTVTENYPMDTGSLGRPTGGQRITGLEARDANHYPISLIAVPTSELLLKFEYRGELFERAEMVRWMDWLVGLIGQFTADPDRAVSDAELLSPEERHRVLVEWNDTARDDVLPVTFPQLFGATVERDPDAVAVMYGTDSLSYRETDERANRLARVLIDAGVGPERLVALVLPRSVDMVVAQLAVLKAGGAYLPIDPDYPVDRITYILGDATPALILSTGDTAARLAGVGGGARWLTVDTDPDMDSSPVSAAALRPDHPAYVIYTSGSTGHPKGVVVSHRGLAAFATSCVERFTVDAHSRVLQFASPSFDASVLELCTAVAAGAALVVPPPGPLVGEALAEVLRDHRITHALIPPAALASVPTRAADQLTHFQTLIVGGDACPPELLTHWAPGRRMINAYGPTEATVAATISAPLAAGGPVPIGTPVVNTRAYVLDARLRPTPVGVAGELYVTGDGLARGYLDRPALTAERFLANPYGRPGTRIYRTGDLARWTPEGTLEFAGRTDEQVKIRGFRIELGEIETVLGRHESVGRAVVIARENDEGAKNLVAYVVPADGATVEVPRLRDALAARLPDHMMPAAFVVLDALPLTPHGKLDRKALPAPDFSPTSWTGPRTPQEEILCELFAEVLGLRTVGVHDSFFDVGGDSIMSMRLVTKVRATFGIRLSIRTVFEAPTVAELADRLTGDTEGDTLDVLLPLRTTGDRAPLFCVHPAGGLSWVYSGLMKHIGADRPLYGLQARGLADPSAKLPGSIEEMAADYVAQIRSVQPNGPYHLLGWSLGSLVVHAMATQLRAAGEEVGLLANLDQYPVDRSEPEPERLPDQQDALRIMLDFVGYDLDSLGDEPLEYATVAEVLRERQSVFANLDESAITALADVFANSRTLIGGFEPQPLDSDVLVLVAEPDETVPAAELAERAERWRPFVTGKIEYRVVRCTHAHMMQAEPAAEIGRVLAEKLGESK</sequence>
<dbReference type="NCBIfam" id="NF003417">
    <property type="entry name" value="PRK04813.1"/>
    <property type="match status" value="3"/>
</dbReference>
<name>A0A0B5DSK7_9ACTN</name>
<dbReference type="Gene3D" id="2.30.38.10">
    <property type="entry name" value="Luciferase, Domain 3"/>
    <property type="match status" value="3"/>
</dbReference>
<dbReference type="FunFam" id="1.10.1200.10:FF:000005">
    <property type="entry name" value="Nonribosomal peptide synthetase 1"/>
    <property type="match status" value="3"/>
</dbReference>
<dbReference type="Pfam" id="PF00975">
    <property type="entry name" value="Thioesterase"/>
    <property type="match status" value="1"/>
</dbReference>
<feature type="domain" description="Carrier" evidence="8">
    <location>
        <begin position="967"/>
        <end position="1042"/>
    </location>
</feature>
<dbReference type="InterPro" id="IPR029058">
    <property type="entry name" value="AB_hydrolase_fold"/>
</dbReference>
<dbReference type="GO" id="GO:0044550">
    <property type="term" value="P:secondary metabolite biosynthetic process"/>
    <property type="evidence" value="ECO:0007669"/>
    <property type="project" value="UniProtKB-ARBA"/>
</dbReference>
<evidence type="ECO:0000313" key="12">
    <source>
        <dbReference type="Proteomes" id="UP000325763"/>
    </source>
</evidence>
<dbReference type="InterPro" id="IPR036736">
    <property type="entry name" value="ACP-like_sf"/>
</dbReference>
<dbReference type="GO" id="GO:0031177">
    <property type="term" value="F:phosphopantetheine binding"/>
    <property type="evidence" value="ECO:0007669"/>
    <property type="project" value="InterPro"/>
</dbReference>
<dbReference type="Pfam" id="PF13193">
    <property type="entry name" value="AMP-binding_C"/>
    <property type="match status" value="3"/>
</dbReference>
<dbReference type="GO" id="GO:0008610">
    <property type="term" value="P:lipid biosynthetic process"/>
    <property type="evidence" value="ECO:0007669"/>
    <property type="project" value="UniProtKB-ARBA"/>
</dbReference>
<feature type="domain" description="Carrier" evidence="8">
    <location>
        <begin position="2019"/>
        <end position="2093"/>
    </location>
</feature>
<dbReference type="InterPro" id="IPR020802">
    <property type="entry name" value="TesA-like"/>
</dbReference>
<evidence type="ECO:0000256" key="3">
    <source>
        <dbReference type="ARBA" id="ARBA00022450"/>
    </source>
</evidence>
<dbReference type="STRING" id="40318.SNOD_28800"/>
<dbReference type="Gene3D" id="3.40.50.980">
    <property type="match status" value="6"/>
</dbReference>
<keyword evidence="11" id="KW-1185">Reference proteome</keyword>
<dbReference type="CDD" id="cd19543">
    <property type="entry name" value="DCL_NRPS"/>
    <property type="match status" value="2"/>
</dbReference>